<evidence type="ECO:0000313" key="7">
    <source>
        <dbReference type="EMBL" id="KAA1380153.1"/>
    </source>
</evidence>
<gene>
    <name evidence="7" type="ORF">ESP62_002820</name>
</gene>
<dbReference type="PROSITE" id="PS51318">
    <property type="entry name" value="TAT"/>
    <property type="match status" value="1"/>
</dbReference>
<accession>A0A641ASE6</accession>
<dbReference type="RefSeq" id="WP_129180347.1">
    <property type="nucleotide sequence ID" value="NZ_JAGIOG010000001.1"/>
</dbReference>
<evidence type="ECO:0000313" key="8">
    <source>
        <dbReference type="Proteomes" id="UP001515100"/>
    </source>
</evidence>
<keyword evidence="3" id="KW-0044">Antibiotic</keyword>
<dbReference type="GO" id="GO:0042742">
    <property type="term" value="P:defense response to bacterium"/>
    <property type="evidence" value="ECO:0007669"/>
    <property type="project" value="UniProtKB-KW"/>
</dbReference>
<feature type="chain" id="PRO_5024819446" description="IPT/TIG domain-containing protein" evidence="6">
    <location>
        <begin position="34"/>
        <end position="157"/>
    </location>
</feature>
<dbReference type="InterPro" id="IPR027273">
    <property type="entry name" value="Neocarzinostatin-like"/>
</dbReference>
<dbReference type="InterPro" id="IPR002186">
    <property type="entry name" value="Neocarzinostatin_fam"/>
</dbReference>
<evidence type="ECO:0000256" key="3">
    <source>
        <dbReference type="ARBA" id="ARBA00023022"/>
    </source>
</evidence>
<dbReference type="EMBL" id="SDPP02000001">
    <property type="protein sequence ID" value="KAA1380153.1"/>
    <property type="molecule type" value="Genomic_DNA"/>
</dbReference>
<dbReference type="Pfam" id="PF00960">
    <property type="entry name" value="Neocarzinostat"/>
    <property type="match status" value="1"/>
</dbReference>
<keyword evidence="2" id="KW-0929">Antimicrobial</keyword>
<evidence type="ECO:0000256" key="5">
    <source>
        <dbReference type="ARBA" id="ARBA00023157"/>
    </source>
</evidence>
<keyword evidence="4" id="KW-0238">DNA-binding</keyword>
<feature type="signal peptide" evidence="6">
    <location>
        <begin position="1"/>
        <end position="33"/>
    </location>
</feature>
<dbReference type="OrthoDB" id="9887419at2"/>
<dbReference type="GO" id="GO:0003677">
    <property type="term" value="F:DNA binding"/>
    <property type="evidence" value="ECO:0007669"/>
    <property type="project" value="UniProtKB-KW"/>
</dbReference>
<dbReference type="InterPro" id="IPR006311">
    <property type="entry name" value="TAT_signal"/>
</dbReference>
<comment type="similarity">
    <text evidence="1">Belongs to the neocarzinostatin family.</text>
</comment>
<comment type="caution">
    <text evidence="7">The sequence shown here is derived from an EMBL/GenBank/DDBJ whole genome shotgun (WGS) entry which is preliminary data.</text>
</comment>
<sequence length="157" mass="15386">MSVLSPSRRTSTRLALAAGAAAVVALAPQAAFAATVSVSPSTAIVSGSSVTVSGSGYVANGSYKVGVCSKKTYGIFGIPACASGVDATTDASGNLSIAVVASKTNTNAHASIPVVGAGQPSSFTCKGASNLDQCEIVITDHNGSSSTIVARQNISFS</sequence>
<proteinExistence type="inferred from homology"/>
<name>A0A641ASE6_9ACTN</name>
<keyword evidence="8" id="KW-1185">Reference proteome</keyword>
<organism evidence="7 8">
    <name type="scientific">Aeromicrobium fastidiosum</name>
    <dbReference type="NCBI Taxonomy" id="52699"/>
    <lineage>
        <taxon>Bacteria</taxon>
        <taxon>Bacillati</taxon>
        <taxon>Actinomycetota</taxon>
        <taxon>Actinomycetes</taxon>
        <taxon>Propionibacteriales</taxon>
        <taxon>Nocardioidaceae</taxon>
        <taxon>Aeromicrobium</taxon>
    </lineage>
</organism>
<reference evidence="7" key="1">
    <citation type="submission" date="2019-09" db="EMBL/GenBank/DDBJ databases">
        <authorList>
            <person name="Li J."/>
        </authorList>
    </citation>
    <scope>NUCLEOTIDE SEQUENCE [LARGE SCALE GENOMIC DNA]</scope>
    <source>
        <strain evidence="7">NRBC 14897</strain>
    </source>
</reference>
<keyword evidence="6" id="KW-0732">Signal</keyword>
<keyword evidence="5" id="KW-1015">Disulfide bond</keyword>
<evidence type="ECO:0000256" key="6">
    <source>
        <dbReference type="SAM" id="SignalP"/>
    </source>
</evidence>
<dbReference type="AlphaFoldDB" id="A0A641ASE6"/>
<evidence type="ECO:0000256" key="1">
    <source>
        <dbReference type="ARBA" id="ARBA00010648"/>
    </source>
</evidence>
<dbReference type="Gene3D" id="2.60.40.230">
    <property type="entry name" value="Neocarzinostatin-like"/>
    <property type="match status" value="1"/>
</dbReference>
<evidence type="ECO:0008006" key="9">
    <source>
        <dbReference type="Google" id="ProtNLM"/>
    </source>
</evidence>
<dbReference type="Proteomes" id="UP001515100">
    <property type="component" value="Unassembled WGS sequence"/>
</dbReference>
<dbReference type="SUPFAM" id="SSF49319">
    <property type="entry name" value="Actinoxanthin-like"/>
    <property type="match status" value="1"/>
</dbReference>
<evidence type="ECO:0000256" key="4">
    <source>
        <dbReference type="ARBA" id="ARBA00023125"/>
    </source>
</evidence>
<dbReference type="PRINTS" id="PR01885">
    <property type="entry name" value="MACROMOMYCIN"/>
</dbReference>
<protein>
    <recommendedName>
        <fullName evidence="9">IPT/TIG domain-containing protein</fullName>
    </recommendedName>
</protein>
<evidence type="ECO:0000256" key="2">
    <source>
        <dbReference type="ARBA" id="ARBA00022529"/>
    </source>
</evidence>